<dbReference type="InterPro" id="IPR009875">
    <property type="entry name" value="PilZ_domain"/>
</dbReference>
<evidence type="ECO:0000313" key="3">
    <source>
        <dbReference type="EMBL" id="POZ49994.1"/>
    </source>
</evidence>
<evidence type="ECO:0000259" key="1">
    <source>
        <dbReference type="Pfam" id="PF07238"/>
    </source>
</evidence>
<dbReference type="Proteomes" id="UP000237423">
    <property type="component" value="Unassembled WGS sequence"/>
</dbReference>
<dbReference type="Proteomes" id="UP000197019">
    <property type="component" value="Chromosome"/>
</dbReference>
<dbReference type="KEGG" id="mpsy:CEK71_18255"/>
<feature type="domain" description="PilZ" evidence="1">
    <location>
        <begin position="112"/>
        <end position="196"/>
    </location>
</feature>
<dbReference type="EMBL" id="CP022129">
    <property type="protein sequence ID" value="ASF47852.1"/>
    <property type="molecule type" value="Genomic_DNA"/>
</dbReference>
<reference evidence="3 5" key="2">
    <citation type="submission" date="2017-11" db="EMBL/GenBank/DDBJ databases">
        <title>Draft Genome Sequence of Methylobacter psychrotolerans Sph1T, an Obligate Methanotroph from Low-Temperature Environments.</title>
        <authorList>
            <person name="Oshkin I.Y."/>
            <person name="Miroshnikov K."/>
            <person name="Belova S.E."/>
            <person name="Korzhenkov A."/>
            <person name="Toshchakov S.V."/>
            <person name="Dedysh S.N."/>
        </authorList>
    </citation>
    <scope>NUCLEOTIDE SEQUENCE [LARGE SCALE GENOMIC DNA]</scope>
    <source>
        <strain evidence="3 5">Sph1</strain>
    </source>
</reference>
<keyword evidence="4" id="KW-1185">Reference proteome</keyword>
<accession>A0A1Z4C2U3</accession>
<gene>
    <name evidence="3" type="ORF">AADEFJLK_04201</name>
    <name evidence="2" type="ORF">CEK71_18255</name>
</gene>
<sequence length="218" mass="24408">MNTPSHDHDRPYRKSINSHGWMYVGGESKEITVKNISITGALVQLNTQNEVPDKKHTLQNLAVSKSIDFYLPHLQLSGEAKVVRVDTTDDKQLLLAMEFQNIAYTTDKPVFNRKSYRKEVSMPGQLLVEEQPLDFVTVDISLEGLKIRVPEELDIEPGAVIPFQLSEANVKGLVKVVWAAHGEAHETLMGLQYVTPKKTQTAPKIGLSKPYSMSNALR</sequence>
<evidence type="ECO:0000313" key="4">
    <source>
        <dbReference type="Proteomes" id="UP000197019"/>
    </source>
</evidence>
<dbReference type="OrthoDB" id="5571196at2"/>
<proteinExistence type="predicted"/>
<reference evidence="2 4" key="1">
    <citation type="submission" date="2017-06" db="EMBL/GenBank/DDBJ databases">
        <title>Genome Sequencing of the methanotroph Methylovulum psychrotolerants str. HV10-M2 isolated from a high-altitude environment.</title>
        <authorList>
            <person name="Mateos-Rivera A."/>
        </authorList>
    </citation>
    <scope>NUCLEOTIDE SEQUENCE [LARGE SCALE GENOMIC DNA]</scope>
    <source>
        <strain evidence="2 4">HV10_M2</strain>
    </source>
</reference>
<evidence type="ECO:0000313" key="2">
    <source>
        <dbReference type="EMBL" id="ASF47852.1"/>
    </source>
</evidence>
<dbReference type="AlphaFoldDB" id="A0A1Z4C2U3"/>
<name>A0A1Z4C2U3_9GAMM</name>
<dbReference type="SUPFAM" id="SSF141371">
    <property type="entry name" value="PilZ domain-like"/>
    <property type="match status" value="1"/>
</dbReference>
<dbReference type="EMBL" id="PGFZ01000017">
    <property type="protein sequence ID" value="POZ49994.1"/>
    <property type="molecule type" value="Genomic_DNA"/>
</dbReference>
<dbReference type="Gene3D" id="2.40.10.220">
    <property type="entry name" value="predicted glycosyltransferase like domains"/>
    <property type="match status" value="1"/>
</dbReference>
<dbReference type="Pfam" id="PF07238">
    <property type="entry name" value="PilZ"/>
    <property type="match status" value="1"/>
</dbReference>
<dbReference type="RefSeq" id="WP_088620722.1">
    <property type="nucleotide sequence ID" value="NZ_CP022129.1"/>
</dbReference>
<dbReference type="GO" id="GO:0035438">
    <property type="term" value="F:cyclic-di-GMP binding"/>
    <property type="evidence" value="ECO:0007669"/>
    <property type="project" value="InterPro"/>
</dbReference>
<evidence type="ECO:0000313" key="5">
    <source>
        <dbReference type="Proteomes" id="UP000237423"/>
    </source>
</evidence>
<organism evidence="2 4">
    <name type="scientific">Methylovulum psychrotolerans</name>
    <dbReference type="NCBI Taxonomy" id="1704499"/>
    <lineage>
        <taxon>Bacteria</taxon>
        <taxon>Pseudomonadati</taxon>
        <taxon>Pseudomonadota</taxon>
        <taxon>Gammaproteobacteria</taxon>
        <taxon>Methylococcales</taxon>
        <taxon>Methylococcaceae</taxon>
        <taxon>Methylovulum</taxon>
    </lineage>
</organism>
<protein>
    <submittedName>
        <fullName evidence="3">PilZ domain-containing protein</fullName>
    </submittedName>
    <submittedName>
        <fullName evidence="2">Pilus assembly protein PilZ</fullName>
    </submittedName>
</protein>